<sequence length="338" mass="37086">MSAGHRGQGSMDPPQLSPSIEGSGPSNANHEGFRATGENRGADHITELKKTLEDLDSRIQPGHPHPHKPPNPRRDPRCSFSTAQSSTQTESSGTSRQSQTTAPTEVTSESQARHGASTGHLKCPYFGKSGLETLTSCQITNFKYPSGLKLHFWRFHVHKDDQDAIHKQHMGDKADLLQLYQAAGTTDFLNDHPLYRLRNEQWKRIVEILSGLNKKRSRSSDIRPDERSKCNSDIEEFLFPGHDIEPDSRSEDTGGPISAGEEGTATSVSSETGETNLQSSGHVGFDCVRQRSTSENVLGGNGVLLYAIGAAFEDFDDVQLGDIDRLFAEMKELNGKST</sequence>
<dbReference type="GeneID" id="85385254"/>
<accession>A0AAD8X8U1</accession>
<feature type="compositionally biased region" description="Basic and acidic residues" evidence="1">
    <location>
        <begin position="40"/>
        <end position="57"/>
    </location>
</feature>
<protein>
    <submittedName>
        <fullName evidence="2">Uncharacterized protein</fullName>
    </submittedName>
</protein>
<proteinExistence type="predicted"/>
<feature type="region of interest" description="Disordered" evidence="1">
    <location>
        <begin position="1"/>
        <end position="120"/>
    </location>
</feature>
<comment type="caution">
    <text evidence="2">The sequence shown here is derived from an EMBL/GenBank/DDBJ whole genome shotgun (WGS) entry which is preliminary data.</text>
</comment>
<dbReference type="AlphaFoldDB" id="A0AAD8X8U1"/>
<evidence type="ECO:0000313" key="2">
    <source>
        <dbReference type="EMBL" id="KAK1708434.1"/>
    </source>
</evidence>
<feature type="compositionally biased region" description="Polar residues" evidence="1">
    <location>
        <begin position="264"/>
        <end position="278"/>
    </location>
</feature>
<dbReference type="RefSeq" id="XP_060358312.1">
    <property type="nucleotide sequence ID" value="XM_060501355.1"/>
</dbReference>
<dbReference type="Proteomes" id="UP001244207">
    <property type="component" value="Unassembled WGS sequence"/>
</dbReference>
<feature type="compositionally biased region" description="Polar residues" evidence="1">
    <location>
        <begin position="17"/>
        <end position="29"/>
    </location>
</feature>
<organism evidence="2 3">
    <name type="scientific">Glomerella acutata</name>
    <name type="common">Colletotrichum acutatum</name>
    <dbReference type="NCBI Taxonomy" id="27357"/>
    <lineage>
        <taxon>Eukaryota</taxon>
        <taxon>Fungi</taxon>
        <taxon>Dikarya</taxon>
        <taxon>Ascomycota</taxon>
        <taxon>Pezizomycotina</taxon>
        <taxon>Sordariomycetes</taxon>
        <taxon>Hypocreomycetidae</taxon>
        <taxon>Glomerellales</taxon>
        <taxon>Glomerellaceae</taxon>
        <taxon>Colletotrichum</taxon>
        <taxon>Colletotrichum acutatum species complex</taxon>
    </lineage>
</organism>
<feature type="region of interest" description="Disordered" evidence="1">
    <location>
        <begin position="241"/>
        <end position="278"/>
    </location>
</feature>
<keyword evidence="3" id="KW-1185">Reference proteome</keyword>
<reference evidence="2" key="1">
    <citation type="submission" date="2021-12" db="EMBL/GenBank/DDBJ databases">
        <title>Comparative genomics, transcriptomics and evolutionary studies reveal genomic signatures of adaptation to plant cell wall in hemibiotrophic fungi.</title>
        <authorList>
            <consortium name="DOE Joint Genome Institute"/>
            <person name="Baroncelli R."/>
            <person name="Diaz J.F."/>
            <person name="Benocci T."/>
            <person name="Peng M."/>
            <person name="Battaglia E."/>
            <person name="Haridas S."/>
            <person name="Andreopoulos W."/>
            <person name="Labutti K."/>
            <person name="Pangilinan J."/>
            <person name="Floch G.L."/>
            <person name="Makela M.R."/>
            <person name="Henrissat B."/>
            <person name="Grigoriev I.V."/>
            <person name="Crouch J.A."/>
            <person name="De Vries R.P."/>
            <person name="Sukno S.A."/>
            <person name="Thon M.R."/>
        </authorList>
    </citation>
    <scope>NUCLEOTIDE SEQUENCE</scope>
    <source>
        <strain evidence="2">CBS 112980</strain>
    </source>
</reference>
<evidence type="ECO:0000313" key="3">
    <source>
        <dbReference type="Proteomes" id="UP001244207"/>
    </source>
</evidence>
<dbReference type="EMBL" id="JAHMHS010000194">
    <property type="protein sequence ID" value="KAK1708434.1"/>
    <property type="molecule type" value="Genomic_DNA"/>
</dbReference>
<feature type="compositionally biased region" description="Low complexity" evidence="1">
    <location>
        <begin position="79"/>
        <end position="101"/>
    </location>
</feature>
<evidence type="ECO:0000256" key="1">
    <source>
        <dbReference type="SAM" id="MobiDB-lite"/>
    </source>
</evidence>
<feature type="compositionally biased region" description="Basic and acidic residues" evidence="1">
    <location>
        <begin position="242"/>
        <end position="252"/>
    </location>
</feature>
<gene>
    <name evidence="2" type="ORF">BDZ83DRAFT_155148</name>
</gene>
<name>A0AAD8X8U1_GLOAC</name>